<name>A0A7X1AX64_9BACT</name>
<keyword evidence="11" id="KW-0067">ATP-binding</keyword>
<keyword evidence="23" id="KW-1185">Reference proteome</keyword>
<dbReference type="InterPro" id="IPR050445">
    <property type="entry name" value="Bact_polysacc_biosynth/exp"/>
</dbReference>
<keyword evidence="13 18" id="KW-0472">Membrane</keyword>
<dbReference type="Pfam" id="PF02706">
    <property type="entry name" value="Wzz"/>
    <property type="match status" value="1"/>
</dbReference>
<dbReference type="Proteomes" id="UP000525652">
    <property type="component" value="Unassembled WGS sequence"/>
</dbReference>
<dbReference type="Gene3D" id="3.40.50.300">
    <property type="entry name" value="P-loop containing nucleotide triphosphate hydrolases"/>
    <property type="match status" value="1"/>
</dbReference>
<dbReference type="InterPro" id="IPR027417">
    <property type="entry name" value="P-loop_NTPase"/>
</dbReference>
<dbReference type="AlphaFoldDB" id="A0A7X1AX64"/>
<comment type="similarity">
    <text evidence="3">Belongs to the etk/wzc family.</text>
</comment>
<organism evidence="22 23">
    <name type="scientific">Puniceicoccus vermicola</name>
    <dbReference type="NCBI Taxonomy" id="388746"/>
    <lineage>
        <taxon>Bacteria</taxon>
        <taxon>Pseudomonadati</taxon>
        <taxon>Verrucomicrobiota</taxon>
        <taxon>Opitutia</taxon>
        <taxon>Puniceicoccales</taxon>
        <taxon>Puniceicoccaceae</taxon>
        <taxon>Puniceicoccus</taxon>
    </lineage>
</organism>
<dbReference type="RefSeq" id="WP_185692134.1">
    <property type="nucleotide sequence ID" value="NZ_JACHVA010000053.1"/>
</dbReference>
<keyword evidence="9" id="KW-0547">Nucleotide-binding</keyword>
<dbReference type="NCBIfam" id="TIGR01007">
    <property type="entry name" value="eps_fam"/>
    <property type="match status" value="1"/>
</dbReference>
<comment type="catalytic activity">
    <reaction evidence="15">
        <text>L-tyrosyl-[protein] + ATP = O-phospho-L-tyrosyl-[protein] + ADP + H(+)</text>
        <dbReference type="Rhea" id="RHEA:10596"/>
        <dbReference type="Rhea" id="RHEA-COMP:10136"/>
        <dbReference type="Rhea" id="RHEA-COMP:20101"/>
        <dbReference type="ChEBI" id="CHEBI:15378"/>
        <dbReference type="ChEBI" id="CHEBI:30616"/>
        <dbReference type="ChEBI" id="CHEBI:46858"/>
        <dbReference type="ChEBI" id="CHEBI:61978"/>
        <dbReference type="ChEBI" id="CHEBI:456216"/>
        <dbReference type="EC" id="2.7.10.2"/>
    </reaction>
</comment>
<dbReference type="GO" id="GO:0004715">
    <property type="term" value="F:non-membrane spanning protein tyrosine kinase activity"/>
    <property type="evidence" value="ECO:0007669"/>
    <property type="project" value="UniProtKB-EC"/>
</dbReference>
<dbReference type="InterPro" id="IPR032807">
    <property type="entry name" value="GNVR"/>
</dbReference>
<evidence type="ECO:0000256" key="16">
    <source>
        <dbReference type="SAM" id="Coils"/>
    </source>
</evidence>
<dbReference type="InterPro" id="IPR025669">
    <property type="entry name" value="AAA_dom"/>
</dbReference>
<evidence type="ECO:0000256" key="17">
    <source>
        <dbReference type="SAM" id="MobiDB-lite"/>
    </source>
</evidence>
<dbReference type="EC" id="2.7.10.2" evidence="4"/>
<dbReference type="PANTHER" id="PTHR32309:SF13">
    <property type="entry name" value="FERRIC ENTEROBACTIN TRANSPORT PROTEIN FEPE"/>
    <property type="match status" value="1"/>
</dbReference>
<keyword evidence="16" id="KW-0175">Coiled coil</keyword>
<evidence type="ECO:0000256" key="2">
    <source>
        <dbReference type="ARBA" id="ARBA00007316"/>
    </source>
</evidence>
<reference evidence="22 23" key="1">
    <citation type="submission" date="2020-07" db="EMBL/GenBank/DDBJ databases">
        <authorList>
            <person name="Feng X."/>
        </authorList>
    </citation>
    <scope>NUCLEOTIDE SEQUENCE [LARGE SCALE GENOMIC DNA]</scope>
    <source>
        <strain evidence="22 23">JCM14086</strain>
    </source>
</reference>
<evidence type="ECO:0000256" key="10">
    <source>
        <dbReference type="ARBA" id="ARBA00022777"/>
    </source>
</evidence>
<feature type="domain" description="Polysaccharide chain length determinant N-terminal" evidence="19">
    <location>
        <begin position="36"/>
        <end position="123"/>
    </location>
</feature>
<dbReference type="InterPro" id="IPR018247">
    <property type="entry name" value="EF_Hand_1_Ca_BS"/>
</dbReference>
<evidence type="ECO:0000256" key="11">
    <source>
        <dbReference type="ARBA" id="ARBA00022840"/>
    </source>
</evidence>
<keyword evidence="14" id="KW-0829">Tyrosine-protein kinase</keyword>
<dbReference type="GO" id="GO:0005886">
    <property type="term" value="C:plasma membrane"/>
    <property type="evidence" value="ECO:0007669"/>
    <property type="project" value="UniProtKB-SubCell"/>
</dbReference>
<keyword evidence="12 18" id="KW-1133">Transmembrane helix</keyword>
<evidence type="ECO:0000313" key="23">
    <source>
        <dbReference type="Proteomes" id="UP000525652"/>
    </source>
</evidence>
<evidence type="ECO:0000256" key="4">
    <source>
        <dbReference type="ARBA" id="ARBA00011903"/>
    </source>
</evidence>
<keyword evidence="10 22" id="KW-0418">Kinase</keyword>
<evidence type="ECO:0000256" key="6">
    <source>
        <dbReference type="ARBA" id="ARBA00022519"/>
    </source>
</evidence>
<evidence type="ECO:0000256" key="5">
    <source>
        <dbReference type="ARBA" id="ARBA00022475"/>
    </source>
</evidence>
<evidence type="ECO:0000256" key="14">
    <source>
        <dbReference type="ARBA" id="ARBA00023137"/>
    </source>
</evidence>
<protein>
    <recommendedName>
        <fullName evidence="4">non-specific protein-tyrosine kinase</fullName>
        <ecNumber evidence="4">2.7.10.2</ecNumber>
    </recommendedName>
</protein>
<keyword evidence="6" id="KW-0997">Cell inner membrane</keyword>
<dbReference type="PANTHER" id="PTHR32309">
    <property type="entry name" value="TYROSINE-PROTEIN KINASE"/>
    <property type="match status" value="1"/>
</dbReference>
<dbReference type="InterPro" id="IPR003856">
    <property type="entry name" value="LPS_length_determ_N"/>
</dbReference>
<dbReference type="Pfam" id="PF13614">
    <property type="entry name" value="AAA_31"/>
    <property type="match status" value="1"/>
</dbReference>
<dbReference type="PROSITE" id="PS00018">
    <property type="entry name" value="EF_HAND_1"/>
    <property type="match status" value="1"/>
</dbReference>
<feature type="coiled-coil region" evidence="16">
    <location>
        <begin position="198"/>
        <end position="272"/>
    </location>
</feature>
<comment type="subcellular location">
    <subcellularLocation>
        <location evidence="1">Cell inner membrane</location>
        <topology evidence="1">Multi-pass membrane protein</topology>
    </subcellularLocation>
</comment>
<sequence>MAKQEKRNSYGDGYGGYGNYGGGDYGYEVGQSHRSLSDYLILLRERIWYIVIIFLVVATGTTLYTFRKTKIYTSGAMVEILRTDPKPMARMAGDLDNNQIRTAEDLNTEINFLNSGKLIEAVNKRLTGAERQAFMEPYQDTITFSGPLTPLEVLGRNREIKPARMSLNVYISYSHPSAAIAADVANMFAEEYVAYSLNRGLERTIKAVEDLRREAETKKQKVDELEAELAQYRRENNAVSIEQSENVALSELQSITARLNAAEAEYSSVEAQWELVQQYREEGRPLWDLDFISARPLVQDLLARRANALINLSTLAKRYREKHPVMIEAAQNLNQVNAELMRAVETATASIEANYQRARKNLVSAEKALDKSNEKMLDLAEIRTGYNSILRDFEVAQMNYQQLISQLAAREAETSWKTAQAEIVDRAPIPMNPSSPNIPLNLALGVVGGLGLGVGFALGLAFLDNRVKSAYDVEEMVGIPLLGIVPKIDRRLSSADRARAVATNLDSKVTESFRTIHSSISLSDEGKLAQVIAVTSTLPAEGKSFIATNLALTFAGQGQRTLIVDCDMRLPNVAKSFGIKPKSGMYDFFFGDKTLDDVIIKEVTPNCDILPTERAPDNPTQVLNSVEFEQLLIQLRHRYHKIVIDSPPVGAVSDTLCLLPLIDGVVFVLKFNDVKKKAAKSAVKHLNESETPVFGAVMNAISAKMSNYYYSHYYDYSYHDYYYTKGPGERQTLSEKTGASAPTPSGQAPIGDPEEQGEKQSERV</sequence>
<evidence type="ECO:0000256" key="13">
    <source>
        <dbReference type="ARBA" id="ARBA00023136"/>
    </source>
</evidence>
<feature type="region of interest" description="Disordered" evidence="17">
    <location>
        <begin position="729"/>
        <end position="764"/>
    </location>
</feature>
<dbReference type="CDD" id="cd05387">
    <property type="entry name" value="BY-kinase"/>
    <property type="match status" value="1"/>
</dbReference>
<feature type="coiled-coil region" evidence="16">
    <location>
        <begin position="326"/>
        <end position="375"/>
    </location>
</feature>
<evidence type="ECO:0000259" key="21">
    <source>
        <dbReference type="Pfam" id="PF13807"/>
    </source>
</evidence>
<gene>
    <name evidence="22" type="ORF">H5P30_06470</name>
</gene>
<accession>A0A7X1AX64</accession>
<evidence type="ECO:0000256" key="15">
    <source>
        <dbReference type="ARBA" id="ARBA00051245"/>
    </source>
</evidence>
<dbReference type="Pfam" id="PF13807">
    <property type="entry name" value="GNVR"/>
    <property type="match status" value="1"/>
</dbReference>
<evidence type="ECO:0000256" key="3">
    <source>
        <dbReference type="ARBA" id="ARBA00008883"/>
    </source>
</evidence>
<comment type="similarity">
    <text evidence="2">Belongs to the CpsD/CapB family.</text>
</comment>
<evidence type="ECO:0000256" key="1">
    <source>
        <dbReference type="ARBA" id="ARBA00004429"/>
    </source>
</evidence>
<feature type="domain" description="AAA" evidence="20">
    <location>
        <begin position="530"/>
        <end position="650"/>
    </location>
</feature>
<evidence type="ECO:0000256" key="9">
    <source>
        <dbReference type="ARBA" id="ARBA00022741"/>
    </source>
</evidence>
<proteinExistence type="inferred from homology"/>
<evidence type="ECO:0000256" key="18">
    <source>
        <dbReference type="SAM" id="Phobius"/>
    </source>
</evidence>
<dbReference type="SUPFAM" id="SSF52540">
    <property type="entry name" value="P-loop containing nucleoside triphosphate hydrolases"/>
    <property type="match status" value="1"/>
</dbReference>
<evidence type="ECO:0000259" key="20">
    <source>
        <dbReference type="Pfam" id="PF13614"/>
    </source>
</evidence>
<dbReference type="EMBL" id="JACHVA010000053">
    <property type="protein sequence ID" value="MBC2601419.1"/>
    <property type="molecule type" value="Genomic_DNA"/>
</dbReference>
<feature type="transmembrane region" description="Helical" evidence="18">
    <location>
        <begin position="47"/>
        <end position="66"/>
    </location>
</feature>
<dbReference type="GO" id="GO:0005524">
    <property type="term" value="F:ATP binding"/>
    <property type="evidence" value="ECO:0007669"/>
    <property type="project" value="UniProtKB-KW"/>
</dbReference>
<keyword evidence="8 18" id="KW-0812">Transmembrane</keyword>
<keyword evidence="5" id="KW-1003">Cell membrane</keyword>
<feature type="domain" description="Tyrosine-protein kinase G-rich" evidence="21">
    <location>
        <begin position="390"/>
        <end position="458"/>
    </location>
</feature>
<evidence type="ECO:0000256" key="7">
    <source>
        <dbReference type="ARBA" id="ARBA00022679"/>
    </source>
</evidence>
<evidence type="ECO:0000259" key="19">
    <source>
        <dbReference type="Pfam" id="PF02706"/>
    </source>
</evidence>
<comment type="caution">
    <text evidence="22">The sequence shown here is derived from an EMBL/GenBank/DDBJ whole genome shotgun (WGS) entry which is preliminary data.</text>
</comment>
<evidence type="ECO:0000256" key="8">
    <source>
        <dbReference type="ARBA" id="ARBA00022692"/>
    </source>
</evidence>
<keyword evidence="7 22" id="KW-0808">Transferase</keyword>
<evidence type="ECO:0000313" key="22">
    <source>
        <dbReference type="EMBL" id="MBC2601419.1"/>
    </source>
</evidence>
<feature type="compositionally biased region" description="Polar residues" evidence="17">
    <location>
        <begin position="734"/>
        <end position="746"/>
    </location>
</feature>
<evidence type="ECO:0000256" key="12">
    <source>
        <dbReference type="ARBA" id="ARBA00022989"/>
    </source>
</evidence>
<dbReference type="InterPro" id="IPR005702">
    <property type="entry name" value="Wzc-like_C"/>
</dbReference>